<proteinExistence type="predicted"/>
<dbReference type="InterPro" id="IPR037401">
    <property type="entry name" value="SnoaL-like"/>
</dbReference>
<gene>
    <name evidence="2" type="ORF">UFOPK2658_01782</name>
    <name evidence="3" type="ORF">UFOPK2880_01936</name>
    <name evidence="4" type="ORF">UFOPK3004_01617</name>
    <name evidence="5" type="ORF">UFOPK3494_01559</name>
    <name evidence="6" type="ORF">UFOPK4134_01644</name>
</gene>
<evidence type="ECO:0000313" key="2">
    <source>
        <dbReference type="EMBL" id="CAB4732648.1"/>
    </source>
</evidence>
<protein>
    <submittedName>
        <fullName evidence="6">Unannotated protein</fullName>
    </submittedName>
</protein>
<evidence type="ECO:0000259" key="1">
    <source>
        <dbReference type="Pfam" id="PF13577"/>
    </source>
</evidence>
<dbReference type="Pfam" id="PF13577">
    <property type="entry name" value="SnoaL_4"/>
    <property type="match status" value="1"/>
</dbReference>
<dbReference type="EMBL" id="CAFBMF010000137">
    <property type="protein sequence ID" value="CAB4911536.1"/>
    <property type="molecule type" value="Genomic_DNA"/>
</dbReference>
<evidence type="ECO:0000313" key="6">
    <source>
        <dbReference type="EMBL" id="CAB5036643.1"/>
    </source>
</evidence>
<evidence type="ECO:0000313" key="3">
    <source>
        <dbReference type="EMBL" id="CAB4789455.1"/>
    </source>
</evidence>
<dbReference type="InterPro" id="IPR032710">
    <property type="entry name" value="NTF2-like_dom_sf"/>
</dbReference>
<organism evidence="6">
    <name type="scientific">freshwater metagenome</name>
    <dbReference type="NCBI Taxonomy" id="449393"/>
    <lineage>
        <taxon>unclassified sequences</taxon>
        <taxon>metagenomes</taxon>
        <taxon>ecological metagenomes</taxon>
    </lineage>
</organism>
<evidence type="ECO:0000313" key="5">
    <source>
        <dbReference type="EMBL" id="CAB4911536.1"/>
    </source>
</evidence>
<dbReference type="AlphaFoldDB" id="A0A6J7S675"/>
<dbReference type="SUPFAM" id="SSF54427">
    <property type="entry name" value="NTF2-like"/>
    <property type="match status" value="1"/>
</dbReference>
<dbReference type="EMBL" id="CAEZZP010000207">
    <property type="protein sequence ID" value="CAB4789455.1"/>
    <property type="molecule type" value="Genomic_DNA"/>
</dbReference>
<dbReference type="CDD" id="cd00531">
    <property type="entry name" value="NTF2_like"/>
    <property type="match status" value="1"/>
</dbReference>
<dbReference type="Gene3D" id="3.10.450.50">
    <property type="match status" value="1"/>
</dbReference>
<reference evidence="6" key="1">
    <citation type="submission" date="2020-05" db="EMBL/GenBank/DDBJ databases">
        <authorList>
            <person name="Chiriac C."/>
            <person name="Salcher M."/>
            <person name="Ghai R."/>
            <person name="Kavagutti S V."/>
        </authorList>
    </citation>
    <scope>NUCLEOTIDE SEQUENCE</scope>
</reference>
<name>A0A6J7S675_9ZZZZ</name>
<accession>A0A6J7S675</accession>
<dbReference type="EMBL" id="CAEZYH010000123">
    <property type="protein sequence ID" value="CAB4732648.1"/>
    <property type="molecule type" value="Genomic_DNA"/>
</dbReference>
<dbReference type="EMBL" id="CAFAAL010000193">
    <property type="protein sequence ID" value="CAB4817005.1"/>
    <property type="molecule type" value="Genomic_DNA"/>
</dbReference>
<dbReference type="EMBL" id="CAFBPS010000177">
    <property type="protein sequence ID" value="CAB5036643.1"/>
    <property type="molecule type" value="Genomic_DNA"/>
</dbReference>
<feature type="domain" description="SnoaL-like" evidence="1">
    <location>
        <begin position="10"/>
        <end position="134"/>
    </location>
</feature>
<evidence type="ECO:0000313" key="4">
    <source>
        <dbReference type="EMBL" id="CAB4817005.1"/>
    </source>
</evidence>
<sequence>MSPTLEERLRRLEDILAIQQLFIDYGLALDAGDLDAYAQLFAMQGTVNLGPIGRATGRTEIRALMAQTLEGLVGSSFHIVSSPQIDLHGDTATSQVMWTVIHRDKNGQPHVTMIGKHHDEIIRESGEWKIQSRRGTVDIPSKYRAPEI</sequence>